<name>A0ACC0XW79_9ROSI</name>
<organism evidence="1 2">
    <name type="scientific">Pistacia integerrima</name>
    <dbReference type="NCBI Taxonomy" id="434235"/>
    <lineage>
        <taxon>Eukaryota</taxon>
        <taxon>Viridiplantae</taxon>
        <taxon>Streptophyta</taxon>
        <taxon>Embryophyta</taxon>
        <taxon>Tracheophyta</taxon>
        <taxon>Spermatophyta</taxon>
        <taxon>Magnoliopsida</taxon>
        <taxon>eudicotyledons</taxon>
        <taxon>Gunneridae</taxon>
        <taxon>Pentapetalae</taxon>
        <taxon>rosids</taxon>
        <taxon>malvids</taxon>
        <taxon>Sapindales</taxon>
        <taxon>Anacardiaceae</taxon>
        <taxon>Pistacia</taxon>
    </lineage>
</organism>
<sequence length="703" mass="77825">MKSTTVLTSLLSLLLTLFCATDTADHETSTASSSIIFTTLGKLDYAFDIFTLPASDTPSVTNEIQITDGTYLNFNGHFPSVSPSLLSFLLRDQALIQPPGLHESPPLQLIYVTERNGSSNIYYDAVYFIDVSARVQVPLLEIKQGKSAISMKDKPSLSGEYLIYVSTHEDTGKPRTSWAAVYSTELRTGLTRRLTPYGIADFSPAVSPSGVYTAVASYAEKGWDGEVEILTTDIYVFLTRDGTQRVKVVENGGWPSWVDDFTLFFHRRSEEDNWISVYKAILPQNGPISTGSMTIQRVTPPGLHAFTPATSPGNKKFIAVATRRPNSSYRHIELFDLVKNEFSELTRLISPKTHHLNPFISPDSNRVGYHKCRGDRNRKDKNTHLLLENLRSPLPDISLFRIDGSFPSFSPKGDQIAFVDFPGVYVVNRDGSNRRQIYPETAFSTSWNPVHEGVVYSSTGPTFASESTEVDIISIHVDDVDQISSKKLTTNGKNNAFPSVSPDGKLVVFRSGRTGYKNLYIMDAFEGEKGGLHRLTEGPWTDTMCNWSPDGNWIAFASDRDDPGSGSFELYLIHPNGTGLRKLVQSGLGGRTNHPSFSPDGKSIVFTSDYGGISAEPISNPHHYQPYGEIFTIKLDGSDLKRLTHNSFEDGTPAWGPTYIRPVDVASPKNEECAFEDCHWLNKMPNQGLGFTFLEPTKPQCGG</sequence>
<keyword evidence="2" id="KW-1185">Reference proteome</keyword>
<evidence type="ECO:0000313" key="2">
    <source>
        <dbReference type="Proteomes" id="UP001163603"/>
    </source>
</evidence>
<comment type="caution">
    <text evidence="1">The sequence shown here is derived from an EMBL/GenBank/DDBJ whole genome shotgun (WGS) entry which is preliminary data.</text>
</comment>
<proteinExistence type="predicted"/>
<dbReference type="Proteomes" id="UP001163603">
    <property type="component" value="Chromosome 10"/>
</dbReference>
<reference evidence="2" key="1">
    <citation type="journal article" date="2023" name="G3 (Bethesda)">
        <title>Genome assembly and association tests identify interacting loci associated with vigor, precocity, and sex in interspecific pistachio rootstocks.</title>
        <authorList>
            <person name="Palmer W."/>
            <person name="Jacygrad E."/>
            <person name="Sagayaradj S."/>
            <person name="Cavanaugh K."/>
            <person name="Han R."/>
            <person name="Bertier L."/>
            <person name="Beede B."/>
            <person name="Kafkas S."/>
            <person name="Golino D."/>
            <person name="Preece J."/>
            <person name="Michelmore R."/>
        </authorList>
    </citation>
    <scope>NUCLEOTIDE SEQUENCE [LARGE SCALE GENOMIC DNA]</scope>
</reference>
<gene>
    <name evidence="1" type="ORF">Pint_08118</name>
</gene>
<evidence type="ECO:0000313" key="1">
    <source>
        <dbReference type="EMBL" id="KAJ0025564.1"/>
    </source>
</evidence>
<accession>A0ACC0XW79</accession>
<dbReference type="EMBL" id="CM047745">
    <property type="protein sequence ID" value="KAJ0025564.1"/>
    <property type="molecule type" value="Genomic_DNA"/>
</dbReference>
<protein>
    <submittedName>
        <fullName evidence="1">Uncharacterized protein</fullName>
    </submittedName>
</protein>